<organism evidence="2 3">
    <name type="scientific">Mycolicibacterium smegmatis (strain MKD8)</name>
    <name type="common">Mycobacterium smegmatis</name>
    <dbReference type="NCBI Taxonomy" id="1214915"/>
    <lineage>
        <taxon>Bacteria</taxon>
        <taxon>Bacillati</taxon>
        <taxon>Actinomycetota</taxon>
        <taxon>Actinomycetes</taxon>
        <taxon>Mycobacteriales</taxon>
        <taxon>Mycobacteriaceae</taxon>
        <taxon>Mycolicibacterium</taxon>
    </lineage>
</organism>
<evidence type="ECO:0000313" key="3">
    <source>
        <dbReference type="Proteomes" id="UP000011200"/>
    </source>
</evidence>
<dbReference type="PRINTS" id="PR00111">
    <property type="entry name" value="ABHYDROLASE"/>
</dbReference>
<dbReference type="Pfam" id="PF00561">
    <property type="entry name" value="Abhydrolase_1"/>
    <property type="match status" value="1"/>
</dbReference>
<proteinExistence type="predicted"/>
<reference evidence="2 3" key="1">
    <citation type="journal article" date="2013" name="Genome Announc.">
        <title>Draft genome sequence of MKD8, a conjugal recipient Mycobacterium smegmatis strain.</title>
        <authorList>
            <person name="Gray T.A."/>
            <person name="Palumbo M.J."/>
            <person name="Derbyshire K.M."/>
        </authorList>
    </citation>
    <scope>NUCLEOTIDE SEQUENCE [LARGE SCALE GENOMIC DNA]</scope>
    <source>
        <strain evidence="2 3">MKD8</strain>
    </source>
</reference>
<feature type="domain" description="AB hydrolase-1" evidence="1">
    <location>
        <begin position="64"/>
        <end position="296"/>
    </location>
</feature>
<accession>A0A2U9PLT6</accession>
<dbReference type="InterPro" id="IPR050266">
    <property type="entry name" value="AB_hydrolase_sf"/>
</dbReference>
<evidence type="ECO:0000259" key="1">
    <source>
        <dbReference type="Pfam" id="PF00561"/>
    </source>
</evidence>
<protein>
    <submittedName>
        <fullName evidence="2">Non-heme bromoperoxidase BPO-A2</fullName>
    </submittedName>
</protein>
<dbReference type="SUPFAM" id="SSF53474">
    <property type="entry name" value="alpha/beta-Hydrolases"/>
    <property type="match status" value="1"/>
</dbReference>
<dbReference type="Proteomes" id="UP000011200">
    <property type="component" value="Chromosome"/>
</dbReference>
<reference evidence="3" key="2">
    <citation type="submission" date="2018-03" db="EMBL/GenBank/DDBJ databases">
        <authorList>
            <person name="Derbyshire K."/>
            <person name="Gray T.A."/>
            <person name="Champion M."/>
        </authorList>
    </citation>
    <scope>NUCLEOTIDE SEQUENCE [LARGE SCALE GENOMIC DNA]</scope>
    <source>
        <strain evidence="3">MKD8</strain>
    </source>
</reference>
<evidence type="ECO:0000313" key="2">
    <source>
        <dbReference type="EMBL" id="AWT52605.1"/>
    </source>
</evidence>
<dbReference type="AlphaFoldDB" id="A0A2U9PLT6"/>
<dbReference type="PANTHER" id="PTHR43798">
    <property type="entry name" value="MONOACYLGLYCEROL LIPASE"/>
    <property type="match status" value="1"/>
</dbReference>
<dbReference type="InterPro" id="IPR029058">
    <property type="entry name" value="AB_hydrolase_fold"/>
</dbReference>
<keyword evidence="2" id="KW-0575">Peroxidase</keyword>
<keyword evidence="2" id="KW-0560">Oxidoreductase</keyword>
<dbReference type="InterPro" id="IPR000639">
    <property type="entry name" value="Epox_hydrolase-like"/>
</dbReference>
<dbReference type="PRINTS" id="PR00412">
    <property type="entry name" value="EPOXHYDRLASE"/>
</dbReference>
<name>A0A2U9PLT6_MYCSE</name>
<dbReference type="InterPro" id="IPR000073">
    <property type="entry name" value="AB_hydrolase_1"/>
</dbReference>
<sequence length="317" mass="33368">MFAAAAGLAGIGARTSARVALRRLGRNPDPYPRELLSREPSGEVEFIARPDGTLLRAVSAGTGPSVVLAHGFGVTLQEWNLLWDGLLELGYRVIAFDQRGHGRSTLGADGSGSAAMAGDYAAVLEHFDVHDAILVGHSMGGFVAIRAVLDHAAVAQRLGGLVLCATWAGRMHEGAPMNLLQVPLLQSGVLQRLSRTRTVGTLFCAAQMGPRPSPAMLDVFRELFAGQNHRPLLPIARAFIAEDRYPRLPEITVPTVVLVGDADRSTPPSHAQRLATGIPNARLITVPGAGHCLNWEAGGPAALTEAITSLSAALAGR</sequence>
<dbReference type="GO" id="GO:0004601">
    <property type="term" value="F:peroxidase activity"/>
    <property type="evidence" value="ECO:0007669"/>
    <property type="project" value="UniProtKB-KW"/>
</dbReference>
<dbReference type="Gene3D" id="3.40.50.1820">
    <property type="entry name" value="alpha/beta hydrolase"/>
    <property type="match status" value="1"/>
</dbReference>
<gene>
    <name evidence="2" type="ORF">D806_016210</name>
</gene>
<dbReference type="EMBL" id="CP027541">
    <property type="protein sequence ID" value="AWT52605.1"/>
    <property type="molecule type" value="Genomic_DNA"/>
</dbReference>